<dbReference type="PATRIC" id="fig|1385369.3.peg.331"/>
<evidence type="ECO:0000256" key="4">
    <source>
        <dbReference type="SAM" id="Phobius"/>
    </source>
</evidence>
<dbReference type="PANTHER" id="PTHR32089">
    <property type="entry name" value="METHYL-ACCEPTING CHEMOTAXIS PROTEIN MCPB"/>
    <property type="match status" value="1"/>
</dbReference>
<dbReference type="Proteomes" id="UP000019486">
    <property type="component" value="Unassembled WGS sequence"/>
</dbReference>
<protein>
    <submittedName>
        <fullName evidence="7">Methyl-accepting chemotaxis protein</fullName>
    </submittedName>
</protein>
<dbReference type="PANTHER" id="PTHR32089:SF112">
    <property type="entry name" value="LYSOZYME-LIKE PROTEIN-RELATED"/>
    <property type="match status" value="1"/>
</dbReference>
<evidence type="ECO:0000313" key="8">
    <source>
        <dbReference type="Proteomes" id="UP000019486"/>
    </source>
</evidence>
<evidence type="ECO:0000256" key="2">
    <source>
        <dbReference type="ARBA" id="ARBA00029447"/>
    </source>
</evidence>
<proteinExistence type="inferred from homology"/>
<dbReference type="AlphaFoldDB" id="W9HD36"/>
<reference evidence="7 8" key="1">
    <citation type="submission" date="2013-08" db="EMBL/GenBank/DDBJ databases">
        <title>The genome sequence of Skermanella stibiiresistens.</title>
        <authorList>
            <person name="Zhu W."/>
            <person name="Wang G."/>
        </authorList>
    </citation>
    <scope>NUCLEOTIDE SEQUENCE [LARGE SCALE GENOMIC DNA]</scope>
    <source>
        <strain evidence="7 8">SB22</strain>
    </source>
</reference>
<dbReference type="SMART" id="SM00304">
    <property type="entry name" value="HAMP"/>
    <property type="match status" value="1"/>
</dbReference>
<dbReference type="OrthoDB" id="3378718at2"/>
<dbReference type="GO" id="GO:0016020">
    <property type="term" value="C:membrane"/>
    <property type="evidence" value="ECO:0007669"/>
    <property type="project" value="InterPro"/>
</dbReference>
<dbReference type="InterPro" id="IPR004090">
    <property type="entry name" value="Chemotax_Me-accpt_rcpt"/>
</dbReference>
<dbReference type="RefSeq" id="WP_037446048.1">
    <property type="nucleotide sequence ID" value="NZ_AVFL01000001.1"/>
</dbReference>
<feature type="domain" description="Methyl-accepting transducer" evidence="5">
    <location>
        <begin position="265"/>
        <end position="501"/>
    </location>
</feature>
<dbReference type="STRING" id="1385369.N825_01705"/>
<dbReference type="PROSITE" id="PS50885">
    <property type="entry name" value="HAMP"/>
    <property type="match status" value="1"/>
</dbReference>
<accession>W9HD36</accession>
<dbReference type="EMBL" id="AVFL01000001">
    <property type="protein sequence ID" value="EWY42621.1"/>
    <property type="molecule type" value="Genomic_DNA"/>
</dbReference>
<dbReference type="Pfam" id="PF00015">
    <property type="entry name" value="MCPsignal"/>
    <property type="match status" value="1"/>
</dbReference>
<evidence type="ECO:0000259" key="5">
    <source>
        <dbReference type="PROSITE" id="PS50111"/>
    </source>
</evidence>
<comment type="similarity">
    <text evidence="2">Belongs to the methyl-accepting chemotaxis (MCP) protein family.</text>
</comment>
<dbReference type="SMART" id="SM00283">
    <property type="entry name" value="MA"/>
    <property type="match status" value="1"/>
</dbReference>
<dbReference type="InterPro" id="IPR004089">
    <property type="entry name" value="MCPsignal_dom"/>
</dbReference>
<comment type="caution">
    <text evidence="7">The sequence shown here is derived from an EMBL/GenBank/DDBJ whole genome shotgun (WGS) entry which is preliminary data.</text>
</comment>
<dbReference type="Pfam" id="PF00672">
    <property type="entry name" value="HAMP"/>
    <property type="match status" value="1"/>
</dbReference>
<evidence type="ECO:0000313" key="7">
    <source>
        <dbReference type="EMBL" id="EWY42621.1"/>
    </source>
</evidence>
<dbReference type="SUPFAM" id="SSF58104">
    <property type="entry name" value="Methyl-accepting chemotaxis protein (MCP) signaling domain"/>
    <property type="match status" value="1"/>
</dbReference>
<dbReference type="Gene3D" id="1.10.287.950">
    <property type="entry name" value="Methyl-accepting chemotaxis protein"/>
    <property type="match status" value="1"/>
</dbReference>
<dbReference type="CDD" id="cd06225">
    <property type="entry name" value="HAMP"/>
    <property type="match status" value="1"/>
</dbReference>
<evidence type="ECO:0000256" key="1">
    <source>
        <dbReference type="ARBA" id="ARBA00023224"/>
    </source>
</evidence>
<organism evidence="7 8">
    <name type="scientific">Skermanella stibiiresistens SB22</name>
    <dbReference type="NCBI Taxonomy" id="1385369"/>
    <lineage>
        <taxon>Bacteria</taxon>
        <taxon>Pseudomonadati</taxon>
        <taxon>Pseudomonadota</taxon>
        <taxon>Alphaproteobacteria</taxon>
        <taxon>Rhodospirillales</taxon>
        <taxon>Azospirillaceae</taxon>
        <taxon>Skermanella</taxon>
    </lineage>
</organism>
<evidence type="ECO:0000259" key="6">
    <source>
        <dbReference type="PROSITE" id="PS50885"/>
    </source>
</evidence>
<keyword evidence="4" id="KW-0812">Transmembrane</keyword>
<dbReference type="InterPro" id="IPR003660">
    <property type="entry name" value="HAMP_dom"/>
</dbReference>
<dbReference type="PROSITE" id="PS50111">
    <property type="entry name" value="CHEMOTAXIS_TRANSDUC_2"/>
    <property type="match status" value="1"/>
</dbReference>
<keyword evidence="1 3" id="KW-0807">Transducer</keyword>
<feature type="transmembrane region" description="Helical" evidence="4">
    <location>
        <begin position="13"/>
        <end position="35"/>
    </location>
</feature>
<evidence type="ECO:0000256" key="3">
    <source>
        <dbReference type="PROSITE-ProRule" id="PRU00284"/>
    </source>
</evidence>
<keyword evidence="8" id="KW-1185">Reference proteome</keyword>
<dbReference type="PRINTS" id="PR00260">
    <property type="entry name" value="CHEMTRNSDUCR"/>
</dbReference>
<feature type="domain" description="HAMP" evidence="6">
    <location>
        <begin position="171"/>
        <end position="224"/>
    </location>
</feature>
<feature type="transmembrane region" description="Helical" evidence="4">
    <location>
        <begin position="149"/>
        <end position="170"/>
    </location>
</feature>
<gene>
    <name evidence="7" type="ORF">N825_01705</name>
</gene>
<keyword evidence="4" id="KW-0472">Membrane</keyword>
<dbReference type="GO" id="GO:0004888">
    <property type="term" value="F:transmembrane signaling receptor activity"/>
    <property type="evidence" value="ECO:0007669"/>
    <property type="project" value="InterPro"/>
</dbReference>
<dbReference type="GO" id="GO:0006935">
    <property type="term" value="P:chemotaxis"/>
    <property type="evidence" value="ECO:0007669"/>
    <property type="project" value="InterPro"/>
</dbReference>
<sequence>MLGFYNRSLTVKVIVPIIILLTVIALGTMVGVAFMNMTKAHGALSERAQMVTKVLVGGAGEAVWNMDVGAAEATLAALESDPDYVGSTISDKDGRVFASHGVTDGEAGDNIVQRANIVRGSGDREETIGSVEVRLSQQRIYDDIRNQTLIIAAVCAMALIVVCGVLVLIVRGVTLPIVEMTSVMTRLASGHTEVEVPATSRRDEMGRMAAAVVTFRENAIEKARLEADQVRLRAEAEVERRRALASVAESFDADVGQLLARVNKTAGEMSASVGDVAASAGDNAGLSREAASAATEVTANVETVAAAVEELAASISEISSQAHASNNVSGGANERVTGTVERMRRLVEDANQIGNVLTLISDIAGRTNLLALNATIEAARAGEAGKGFAVVATEVKNLAGQTAKATDEISKLVGAIQASTGHAAREIDGIAGVIVSISEISASIAGAVEEQNAATEEISRAVQQAAGGTQRLRNHMEGVAQSAQRNGQAAKVLHDGIRSLESGFHGVQTQVDHFVDRLKAG</sequence>
<dbReference type="Gene3D" id="6.10.340.10">
    <property type="match status" value="1"/>
</dbReference>
<dbReference type="GO" id="GO:0007165">
    <property type="term" value="P:signal transduction"/>
    <property type="evidence" value="ECO:0007669"/>
    <property type="project" value="UniProtKB-KW"/>
</dbReference>
<name>W9HD36_9PROT</name>
<keyword evidence="4" id="KW-1133">Transmembrane helix</keyword>